<dbReference type="Proteomes" id="UP001576776">
    <property type="component" value="Unassembled WGS sequence"/>
</dbReference>
<reference evidence="1 2" key="1">
    <citation type="submission" date="2024-09" db="EMBL/GenBank/DDBJ databases">
        <title>Floridaenema gen nov. (Aerosakkonemataceae, Aerosakkonematales ord. nov., Cyanobacteria) from benthic tropical and subtropical fresh waters, with the description of four new species.</title>
        <authorList>
            <person name="Moretto J.A."/>
            <person name="Berthold D.E."/>
            <person name="Lefler F.W."/>
            <person name="Huang I.-S."/>
            <person name="Laughinghouse H. IV."/>
        </authorList>
    </citation>
    <scope>NUCLEOTIDE SEQUENCE [LARGE SCALE GENOMIC DNA]</scope>
    <source>
        <strain evidence="1 2">BLCC-F154</strain>
    </source>
</reference>
<evidence type="ECO:0000313" key="1">
    <source>
        <dbReference type="EMBL" id="MFB2936846.1"/>
    </source>
</evidence>
<keyword evidence="2" id="KW-1185">Reference proteome</keyword>
<comment type="caution">
    <text evidence="1">The sequence shown here is derived from an EMBL/GenBank/DDBJ whole genome shotgun (WGS) entry which is preliminary data.</text>
</comment>
<organism evidence="1 2">
    <name type="scientific">Floridaenema fluviatile BLCC-F154</name>
    <dbReference type="NCBI Taxonomy" id="3153640"/>
    <lineage>
        <taxon>Bacteria</taxon>
        <taxon>Bacillati</taxon>
        <taxon>Cyanobacteriota</taxon>
        <taxon>Cyanophyceae</taxon>
        <taxon>Oscillatoriophycideae</taxon>
        <taxon>Aerosakkonematales</taxon>
        <taxon>Aerosakkonemataceae</taxon>
        <taxon>Floridanema</taxon>
        <taxon>Floridanema fluviatile</taxon>
    </lineage>
</organism>
<sequence length="207" mass="23673">MRYREVLSEANTIEAAMAAEEYFALTALAQIRCTAELGMLDIAYKEIEEANSFWQKEAHRVAQNILIGDYPERFLASDFVENVSVSELTQWLDFVYDDQKGYVWIDELRTKINECWYSKGFLKGGGSGLNRNVGIGLEKEQKMVIPAMRKLIARSTVLEGYMAQYEVLETQQMMPSEFEQKIKELPESSAVDGYLILEPEEKSNLLA</sequence>
<dbReference type="EMBL" id="JBHFNS010000064">
    <property type="protein sequence ID" value="MFB2936846.1"/>
    <property type="molecule type" value="Genomic_DNA"/>
</dbReference>
<name>A0ABV4YDE1_9CYAN</name>
<evidence type="ECO:0000313" key="2">
    <source>
        <dbReference type="Proteomes" id="UP001576776"/>
    </source>
</evidence>
<dbReference type="RefSeq" id="WP_413258341.1">
    <property type="nucleotide sequence ID" value="NZ_JBHFNS010000064.1"/>
</dbReference>
<proteinExistence type="predicted"/>
<accession>A0ABV4YDE1</accession>
<gene>
    <name evidence="1" type="ORF">ACE1B6_16475</name>
</gene>
<protein>
    <submittedName>
        <fullName evidence="1">Uncharacterized protein</fullName>
    </submittedName>
</protein>